<dbReference type="HOGENOM" id="CLU_051241_0_0_1"/>
<reference evidence="2" key="2">
    <citation type="submission" date="2015-01" db="EMBL/GenBank/DDBJ databases">
        <title>Evolutionary Origins and Diversification of the Mycorrhizal Mutualists.</title>
        <authorList>
            <consortium name="DOE Joint Genome Institute"/>
            <consortium name="Mycorrhizal Genomics Consortium"/>
            <person name="Kohler A."/>
            <person name="Kuo A."/>
            <person name="Nagy L.G."/>
            <person name="Floudas D."/>
            <person name="Copeland A."/>
            <person name="Barry K.W."/>
            <person name="Cichocki N."/>
            <person name="Veneault-Fourrey C."/>
            <person name="LaButti K."/>
            <person name="Lindquist E.A."/>
            <person name="Lipzen A."/>
            <person name="Lundell T."/>
            <person name="Morin E."/>
            <person name="Murat C."/>
            <person name="Riley R."/>
            <person name="Ohm R."/>
            <person name="Sun H."/>
            <person name="Tunlid A."/>
            <person name="Henrissat B."/>
            <person name="Grigoriev I.V."/>
            <person name="Hibbett D.S."/>
            <person name="Martin F."/>
        </authorList>
    </citation>
    <scope>NUCLEOTIDE SEQUENCE [LARGE SCALE GENOMIC DNA]</scope>
    <source>
        <strain evidence="2">MUT 4182</strain>
    </source>
</reference>
<protein>
    <submittedName>
        <fullName evidence="1">Uncharacterized protein</fullName>
    </submittedName>
</protein>
<proteinExistence type="predicted"/>
<dbReference type="SUPFAM" id="SSF52047">
    <property type="entry name" value="RNI-like"/>
    <property type="match status" value="1"/>
</dbReference>
<evidence type="ECO:0000313" key="2">
    <source>
        <dbReference type="Proteomes" id="UP000054248"/>
    </source>
</evidence>
<dbReference type="Proteomes" id="UP000054248">
    <property type="component" value="Unassembled WGS sequence"/>
</dbReference>
<dbReference type="OrthoDB" id="3250396at2759"/>
<dbReference type="InterPro" id="IPR032675">
    <property type="entry name" value="LRR_dom_sf"/>
</dbReference>
<gene>
    <name evidence="1" type="ORF">M407DRAFT_17816</name>
</gene>
<accession>A0A0C3MHW2</accession>
<keyword evidence="2" id="KW-1185">Reference proteome</keyword>
<dbReference type="AlphaFoldDB" id="A0A0C3MHW2"/>
<organism evidence="1 2">
    <name type="scientific">Tulasnella calospora MUT 4182</name>
    <dbReference type="NCBI Taxonomy" id="1051891"/>
    <lineage>
        <taxon>Eukaryota</taxon>
        <taxon>Fungi</taxon>
        <taxon>Dikarya</taxon>
        <taxon>Basidiomycota</taxon>
        <taxon>Agaricomycotina</taxon>
        <taxon>Agaricomycetes</taxon>
        <taxon>Cantharellales</taxon>
        <taxon>Tulasnellaceae</taxon>
        <taxon>Tulasnella</taxon>
    </lineage>
</organism>
<reference evidence="1 2" key="1">
    <citation type="submission" date="2014-04" db="EMBL/GenBank/DDBJ databases">
        <authorList>
            <consortium name="DOE Joint Genome Institute"/>
            <person name="Kuo A."/>
            <person name="Girlanda M."/>
            <person name="Perotto S."/>
            <person name="Kohler A."/>
            <person name="Nagy L.G."/>
            <person name="Floudas D."/>
            <person name="Copeland A."/>
            <person name="Barry K.W."/>
            <person name="Cichocki N."/>
            <person name="Veneault-Fourrey C."/>
            <person name="LaButti K."/>
            <person name="Lindquist E.A."/>
            <person name="Lipzen A."/>
            <person name="Lundell T."/>
            <person name="Morin E."/>
            <person name="Murat C."/>
            <person name="Sun H."/>
            <person name="Tunlid A."/>
            <person name="Henrissat B."/>
            <person name="Grigoriev I.V."/>
            <person name="Hibbett D.S."/>
            <person name="Martin F."/>
            <person name="Nordberg H.P."/>
            <person name="Cantor M.N."/>
            <person name="Hua S.X."/>
        </authorList>
    </citation>
    <scope>NUCLEOTIDE SEQUENCE [LARGE SCALE GENOMIC DNA]</scope>
    <source>
        <strain evidence="1 2">MUT 4182</strain>
    </source>
</reference>
<name>A0A0C3MHW2_9AGAM</name>
<dbReference type="Gene3D" id="3.80.10.10">
    <property type="entry name" value="Ribonuclease Inhibitor"/>
    <property type="match status" value="1"/>
</dbReference>
<sequence>MESLPEEIWLLIFKFVRAGVPKPSRSIRGEEFSHDLARRASLRPLSETCHTFHRICQPLLFETLVIQYYRHRVVDVLRSKPHLKSMVSRVRIGWALPGRDRKRDLLDRLEKALMELHSVRDVWIWGADISTTLLDHFQQCPRLARLALTDVYINHPTEPTPLSFHSLKFLRCIPHRNLQATNFFPTLTLPELEILHIGSVFLSGAANSPSHQVIRFNPSVLKELTIESRLHPESMEAGLVELLKRANGIKSLSLDVVGEFSRGFSLTDDLIPELEAFRGRADSVLTFCKGRPVRNLVTCFPTEAIWKMANDVPNLIRPGSVSLEHLSIDWTLWKDDTMGYIAKHCPQLISLKIRARRLRGALLTRDPMPHLRRATFLSSEGSWFPRSFDSHLKPKREARVVQGCRKFWTQLEYLRLDPGYFWSYRGPEVERVQGEEEEWY</sequence>
<evidence type="ECO:0000313" key="1">
    <source>
        <dbReference type="EMBL" id="KIO33257.1"/>
    </source>
</evidence>
<dbReference type="EMBL" id="KN822949">
    <property type="protein sequence ID" value="KIO33257.1"/>
    <property type="molecule type" value="Genomic_DNA"/>
</dbReference>